<accession>A0AAU8M041</accession>
<gene>
    <name evidence="1" type="ORF">Q3M24_10895</name>
</gene>
<proteinExistence type="predicted"/>
<protein>
    <submittedName>
        <fullName evidence="1">Uncharacterized protein</fullName>
    </submittedName>
</protein>
<dbReference type="KEGG" id="eaj:Q3M24_10895"/>
<sequence length="73" mass="8570">MHELLGLVQPKDKEELARVAEKASPQDTTTWTEILNETVEPEWTVPVIGIKLNLKGFFEKLLERQKQQRRQKK</sequence>
<evidence type="ECO:0000313" key="1">
    <source>
        <dbReference type="EMBL" id="XCN75207.1"/>
    </source>
</evidence>
<reference evidence="1" key="2">
    <citation type="submission" date="2024-06" db="EMBL/GenBank/DDBJ databases">
        <authorList>
            <person name="Plum-Jensen L.E."/>
            <person name="Schramm A."/>
            <person name="Marshall I.P.G."/>
        </authorList>
    </citation>
    <scope>NUCLEOTIDE SEQUENCE</scope>
    <source>
        <strain evidence="1">Rat1</strain>
    </source>
</reference>
<organism evidence="1">
    <name type="scientific">Candidatus Electrothrix aestuarii</name>
    <dbReference type="NCBI Taxonomy" id="3062594"/>
    <lineage>
        <taxon>Bacteria</taxon>
        <taxon>Pseudomonadati</taxon>
        <taxon>Thermodesulfobacteriota</taxon>
        <taxon>Desulfobulbia</taxon>
        <taxon>Desulfobulbales</taxon>
        <taxon>Desulfobulbaceae</taxon>
        <taxon>Candidatus Electrothrix</taxon>
    </lineage>
</organism>
<dbReference type="AlphaFoldDB" id="A0AAU8M041"/>
<reference evidence="1" key="1">
    <citation type="journal article" date="2024" name="Syst. Appl. Microbiol.">
        <title>First single-strain enrichments of Electrothrix cable bacteria, description of E. aestuarii sp. nov. and E. rattekaaiensis sp. nov., and proposal of a cable bacteria taxonomy following the rules of the SeqCode.</title>
        <authorList>
            <person name="Plum-Jensen L.E."/>
            <person name="Schramm A."/>
            <person name="Marshall I.P.G."/>
        </authorList>
    </citation>
    <scope>NUCLEOTIDE SEQUENCE</scope>
    <source>
        <strain evidence="1">Rat1</strain>
    </source>
</reference>
<dbReference type="EMBL" id="CP159373">
    <property type="protein sequence ID" value="XCN75207.1"/>
    <property type="molecule type" value="Genomic_DNA"/>
</dbReference>
<name>A0AAU8M041_9BACT</name>